<gene>
    <name evidence="7" type="ORF">TBRA_LOCUS2835</name>
</gene>
<dbReference type="GO" id="GO:0008270">
    <property type="term" value="F:zinc ion binding"/>
    <property type="evidence" value="ECO:0007669"/>
    <property type="project" value="UniProtKB-KW"/>
</dbReference>
<dbReference type="SMART" id="SM00384">
    <property type="entry name" value="AT_hook"/>
    <property type="match status" value="2"/>
</dbReference>
<dbReference type="PROSITE" id="PS50089">
    <property type="entry name" value="ZF_RING_2"/>
    <property type="match status" value="1"/>
</dbReference>
<name>A0A6H5HYH2_9HYME</name>
<organism evidence="7 8">
    <name type="scientific">Trichogramma brassicae</name>
    <dbReference type="NCBI Taxonomy" id="86971"/>
    <lineage>
        <taxon>Eukaryota</taxon>
        <taxon>Metazoa</taxon>
        <taxon>Ecdysozoa</taxon>
        <taxon>Arthropoda</taxon>
        <taxon>Hexapoda</taxon>
        <taxon>Insecta</taxon>
        <taxon>Pterygota</taxon>
        <taxon>Neoptera</taxon>
        <taxon>Endopterygota</taxon>
        <taxon>Hymenoptera</taxon>
        <taxon>Apocrita</taxon>
        <taxon>Proctotrupomorpha</taxon>
        <taxon>Chalcidoidea</taxon>
        <taxon>Trichogrammatidae</taxon>
        <taxon>Trichogramma</taxon>
    </lineage>
</organism>
<evidence type="ECO:0000256" key="1">
    <source>
        <dbReference type="ARBA" id="ARBA00022723"/>
    </source>
</evidence>
<protein>
    <recommendedName>
        <fullName evidence="6">RING-type domain-containing protein</fullName>
    </recommendedName>
</protein>
<feature type="region of interest" description="Disordered" evidence="5">
    <location>
        <begin position="768"/>
        <end position="875"/>
    </location>
</feature>
<dbReference type="SUPFAM" id="SSF57850">
    <property type="entry name" value="RING/U-box"/>
    <property type="match status" value="1"/>
</dbReference>
<keyword evidence="3" id="KW-0862">Zinc</keyword>
<keyword evidence="8" id="KW-1185">Reference proteome</keyword>
<evidence type="ECO:0000256" key="2">
    <source>
        <dbReference type="ARBA" id="ARBA00022771"/>
    </source>
</evidence>
<feature type="compositionally biased region" description="Acidic residues" evidence="5">
    <location>
        <begin position="735"/>
        <end position="752"/>
    </location>
</feature>
<evidence type="ECO:0000259" key="6">
    <source>
        <dbReference type="PROSITE" id="PS50089"/>
    </source>
</evidence>
<dbReference type="Proteomes" id="UP000479190">
    <property type="component" value="Unassembled WGS sequence"/>
</dbReference>
<evidence type="ECO:0000313" key="8">
    <source>
        <dbReference type="Proteomes" id="UP000479190"/>
    </source>
</evidence>
<sequence length="1058" mass="121599">MDDSKNSEKIQTDSLKNFKTFDPSWTLVGDEHPLVWRVVYRQSRPGRGEIYTGGVHGEATVTTITFLKMRKNLMEPLLIDMLDFNIQLLLLFCKLAVLYAQRLTVLVSASMCIIPNSTLRYKGQTLKARHCVKLARGEAYTIFLDPRSKVRVSQSIFGFSKKILAEKPELCFDARPDICGTSAASVAGQEGGHRKQQIHILTRIAAACTPSTRLQCRLMFILFSAHILAFKLQRTKQIVNEWSEKLESLRTRTNYLYGSIWEDGVECSSLESRFSLFVVRVRRSSVAYLLTDLSPCSGRARHLSHSREEGENLHSVEKNFIKKLLRPEGSGLVKNCIQNHAVNDLKSTKFFVRYPCSPKVMCIHNPLIEERVSRSEWQVWQTRAASLHAPHIRENCDFGTRENNLTLLFEIYKRYDNSDSVNRFLVKIRIVFNLDGWANGDSGAEADENASTTLKKASLVPLMQNLNKFVLRRSHKDTRTSTLRWSRMKLAACTKKLDCIIHFLPRKKTTKKHVIFEALDESLPLNEELQHKLKIEEIFGFKRDISTVIFGFGSSCSTQRTQFISINRRLRKWKSYLESARVQLYIFIRDISITEMEGILERFFDALGEIRILVTHVYIFNTYETSDGKRRLRRYGPLYDKTNMRYDLVKLTMSKARRESVPSTPSTLTQLGDTLLEYHPLQNFYKGQAEGKDKSVALIFINDSFLKPLASVSQLFCDGTFNIRLRRRTLQQKVDDDDKVEETEEDDEENPIDIEFLKQNLKTVSTAVNDDELMPEATQKTLTQSKSRSKKKTPQMQALEDQQDMVTDIQSDQGNENRPNSLPEAGKRRRGRPRKNTSAQAPELQRDNQSNLPSAAATRRRGRPRKRKEAPASIENLSEEFHEQANDDQNMGNIDMFPSAHQILQKNSNPDKDAASTTLSTEVCRKDSEFITEKATIGLDNVVQLLENRPIIANCSESTIRTTYTDSSTSLVTCSSKEKKKRRRLPRKRCEIQTCRARFRVRRLDCRHRFCVPCIRSLKKRRCPKCSTPIGNYLPPNQMGGENWENEMETEEPLFNAI</sequence>
<dbReference type="AlphaFoldDB" id="A0A6H5HYH2"/>
<dbReference type="InterPro" id="IPR017907">
    <property type="entry name" value="Znf_RING_CS"/>
</dbReference>
<accession>A0A6H5HYH2</accession>
<dbReference type="InterPro" id="IPR017956">
    <property type="entry name" value="AT_hook_DNA-bd_motif"/>
</dbReference>
<dbReference type="InterPro" id="IPR001841">
    <property type="entry name" value="Znf_RING"/>
</dbReference>
<keyword evidence="2 4" id="KW-0863">Zinc-finger</keyword>
<reference evidence="7 8" key="1">
    <citation type="submission" date="2020-02" db="EMBL/GenBank/DDBJ databases">
        <authorList>
            <person name="Ferguson B K."/>
        </authorList>
    </citation>
    <scope>NUCLEOTIDE SEQUENCE [LARGE SCALE GENOMIC DNA]</scope>
</reference>
<proteinExistence type="predicted"/>
<evidence type="ECO:0000256" key="3">
    <source>
        <dbReference type="ARBA" id="ARBA00022833"/>
    </source>
</evidence>
<feature type="non-terminal residue" evidence="7">
    <location>
        <position position="1"/>
    </location>
</feature>
<feature type="region of interest" description="Disordered" evidence="5">
    <location>
        <begin position="732"/>
        <end position="753"/>
    </location>
</feature>
<keyword evidence="1" id="KW-0479">Metal-binding</keyword>
<feature type="non-terminal residue" evidence="7">
    <location>
        <position position="1058"/>
    </location>
</feature>
<feature type="compositionally biased region" description="Polar residues" evidence="5">
    <location>
        <begin position="804"/>
        <end position="820"/>
    </location>
</feature>
<evidence type="ECO:0000256" key="4">
    <source>
        <dbReference type="PROSITE-ProRule" id="PRU00175"/>
    </source>
</evidence>
<dbReference type="PROSITE" id="PS00518">
    <property type="entry name" value="ZF_RING_1"/>
    <property type="match status" value="1"/>
</dbReference>
<evidence type="ECO:0000256" key="5">
    <source>
        <dbReference type="SAM" id="MobiDB-lite"/>
    </source>
</evidence>
<feature type="domain" description="RING-type" evidence="6">
    <location>
        <begin position="995"/>
        <end position="1027"/>
    </location>
</feature>
<dbReference type="GO" id="GO:0003677">
    <property type="term" value="F:DNA binding"/>
    <property type="evidence" value="ECO:0007669"/>
    <property type="project" value="InterPro"/>
</dbReference>
<dbReference type="EMBL" id="CADCXV010000558">
    <property type="protein sequence ID" value="CAB0030849.1"/>
    <property type="molecule type" value="Genomic_DNA"/>
</dbReference>
<evidence type="ECO:0000313" key="7">
    <source>
        <dbReference type="EMBL" id="CAB0030849.1"/>
    </source>
</evidence>
<feature type="compositionally biased region" description="Basic residues" evidence="5">
    <location>
        <begin position="858"/>
        <end position="868"/>
    </location>
</feature>